<dbReference type="EMBL" id="MF036690">
    <property type="protein sequence ID" value="ARW57522.1"/>
    <property type="molecule type" value="Genomic_DNA"/>
</dbReference>
<reference evidence="1 2" key="1">
    <citation type="submission" date="2017-04" db="EMBL/GenBank/DDBJ databases">
        <title>Environmental T4-family bacteriophages evolve to escape abortive infection via multiple routes in a bacterial host employing altruistic suicide through Type III toxin-antitoxin systems.</title>
        <authorList>
            <person name="Chen B."/>
            <person name="Salmond G.P.C."/>
            <person name="Akusobi C."/>
            <person name="Fang X."/>
        </authorList>
    </citation>
    <scope>NUCLEOTIDE SEQUENCE [LARGE SCALE GENOMIC DNA]</scope>
</reference>
<proteinExistence type="predicted"/>
<organism evidence="1 2">
    <name type="scientific">Serratia phage CHI14</name>
    <dbReference type="NCBI Taxonomy" id="2006941"/>
    <lineage>
        <taxon>Viruses</taxon>
        <taxon>Duplodnaviria</taxon>
        <taxon>Heunggongvirae</taxon>
        <taxon>Uroviricota</taxon>
        <taxon>Caudoviricetes</taxon>
        <taxon>Pantevenvirales</taxon>
        <taxon>Straboviridae</taxon>
        <taxon>Tevenvirinae</taxon>
        <taxon>Winklervirus</taxon>
        <taxon>Winklervirus chi14</taxon>
    </lineage>
</organism>
<dbReference type="RefSeq" id="YP_009609424.1">
    <property type="nucleotide sequence ID" value="NC_041996.1"/>
</dbReference>
<protein>
    <submittedName>
        <fullName evidence="1">Uncharacterized protein</fullName>
    </submittedName>
</protein>
<evidence type="ECO:0000313" key="1">
    <source>
        <dbReference type="EMBL" id="ARW57522.1"/>
    </source>
</evidence>
<dbReference type="GeneID" id="40085508"/>
<keyword evidence="2" id="KW-1185">Reference proteome</keyword>
<evidence type="ECO:0000313" key="2">
    <source>
        <dbReference type="Proteomes" id="UP000225148"/>
    </source>
</evidence>
<sequence length="147" mass="16843">MVNGNLSVDIEIITTKKKLTMSIVKQMPMASYSDITFALMDRASRILGYINDYSYGKTKISVAIIRTPSDWAIWPMIETSIRSTVEREQHPDGEMYHTHDVQYFYTYKKIGQSQLTSKKLADKEAIEAKVKAANDLVKFAKGRHIYL</sequence>
<dbReference type="KEGG" id="vg:40085508"/>
<dbReference type="OrthoDB" id="21136at10239"/>
<accession>A0A1Z1LXJ1</accession>
<dbReference type="Proteomes" id="UP000225148">
    <property type="component" value="Segment"/>
</dbReference>
<name>A0A1Z1LXJ1_9CAUD</name>